<reference evidence="5 6" key="1">
    <citation type="journal article" date="2020" name="IScience">
        <title>Genome Sequencing of the Endangered Kingdonia uniflora (Circaeasteraceae, Ranunculales) Reveals Potential Mechanisms of Evolutionary Specialization.</title>
        <authorList>
            <person name="Sun Y."/>
            <person name="Deng T."/>
            <person name="Zhang A."/>
            <person name="Moore M.J."/>
            <person name="Landis J.B."/>
            <person name="Lin N."/>
            <person name="Zhang H."/>
            <person name="Zhang X."/>
            <person name="Huang J."/>
            <person name="Zhang X."/>
            <person name="Sun H."/>
            <person name="Wang H."/>
        </authorList>
    </citation>
    <scope>NUCLEOTIDE SEQUENCE [LARGE SCALE GENOMIC DNA]</scope>
    <source>
        <strain evidence="5">TB1705</strain>
        <tissue evidence="5">Leaf</tissue>
    </source>
</reference>
<dbReference type="InterPro" id="IPR001220">
    <property type="entry name" value="Legume_lectin_dom"/>
</dbReference>
<dbReference type="PANTHER" id="PTHR32401:SF48">
    <property type="entry name" value="LEGUME LECTIN DOMAIN-CONTAINING PROTEIN"/>
    <property type="match status" value="1"/>
</dbReference>
<evidence type="ECO:0000256" key="3">
    <source>
        <dbReference type="SAM" id="SignalP"/>
    </source>
</evidence>
<accession>A0A7J7M661</accession>
<dbReference type="InterPro" id="IPR050258">
    <property type="entry name" value="Leguminous_Lectin"/>
</dbReference>
<dbReference type="PANTHER" id="PTHR32401">
    <property type="entry name" value="CONCANAVALIN A-LIKE LECTIN FAMILY PROTEIN"/>
    <property type="match status" value="1"/>
</dbReference>
<evidence type="ECO:0000259" key="4">
    <source>
        <dbReference type="Pfam" id="PF00139"/>
    </source>
</evidence>
<keyword evidence="3" id="KW-0732">Signal</keyword>
<dbReference type="InterPro" id="IPR013320">
    <property type="entry name" value="ConA-like_dom_sf"/>
</dbReference>
<proteinExistence type="inferred from homology"/>
<feature type="domain" description="Legume lectin" evidence="4">
    <location>
        <begin position="54"/>
        <end position="150"/>
    </location>
</feature>
<keyword evidence="6" id="KW-1185">Reference proteome</keyword>
<dbReference type="AlphaFoldDB" id="A0A7J7M661"/>
<name>A0A7J7M661_9MAGN</name>
<evidence type="ECO:0000313" key="6">
    <source>
        <dbReference type="Proteomes" id="UP000541444"/>
    </source>
</evidence>
<feature type="signal peptide" evidence="3">
    <location>
        <begin position="1"/>
        <end position="20"/>
    </location>
</feature>
<evidence type="ECO:0000256" key="2">
    <source>
        <dbReference type="ARBA" id="ARBA00022734"/>
    </source>
</evidence>
<dbReference type="EMBL" id="JACGCM010001747">
    <property type="protein sequence ID" value="KAF6150357.1"/>
    <property type="molecule type" value="Genomic_DNA"/>
</dbReference>
<dbReference type="Pfam" id="PF00139">
    <property type="entry name" value="Lectin_legB"/>
    <property type="match status" value="1"/>
</dbReference>
<organism evidence="5 6">
    <name type="scientific">Kingdonia uniflora</name>
    <dbReference type="NCBI Taxonomy" id="39325"/>
    <lineage>
        <taxon>Eukaryota</taxon>
        <taxon>Viridiplantae</taxon>
        <taxon>Streptophyta</taxon>
        <taxon>Embryophyta</taxon>
        <taxon>Tracheophyta</taxon>
        <taxon>Spermatophyta</taxon>
        <taxon>Magnoliopsida</taxon>
        <taxon>Ranunculales</taxon>
        <taxon>Circaeasteraceae</taxon>
        <taxon>Kingdonia</taxon>
    </lineage>
</organism>
<keyword evidence="2" id="KW-0430">Lectin</keyword>
<evidence type="ECO:0000256" key="1">
    <source>
        <dbReference type="ARBA" id="ARBA00007606"/>
    </source>
</evidence>
<sequence length="234" mass="25553">MPGFVRLVLYLLSSSIPASGLPKISFSNDKTSHSPTKTVRLVLYLLPSSIPASVIASFNTSFDVNIYRHINTTPGEGLAFIIAPDLDIPAQSYGQYLGLTNVSTDGNWRNNLIVIELDTVKQEFDPDDNHMGLNINSIKSNKVISLASQGMKNGTSWGLEGESEVEHGFGGFSLGEPKEMLNSVVVVEIEHVNLGILVVVIIVIRVLKLKLGFVKMEGEEEDLRNPSLPFTLTN</sequence>
<comment type="caution">
    <text evidence="5">The sequence shown here is derived from an EMBL/GenBank/DDBJ whole genome shotgun (WGS) entry which is preliminary data.</text>
</comment>
<gene>
    <name evidence="5" type="ORF">GIB67_034056</name>
</gene>
<dbReference type="OrthoDB" id="543442at2759"/>
<dbReference type="GO" id="GO:0030246">
    <property type="term" value="F:carbohydrate binding"/>
    <property type="evidence" value="ECO:0007669"/>
    <property type="project" value="UniProtKB-KW"/>
</dbReference>
<comment type="similarity">
    <text evidence="1">Belongs to the leguminous lectin family.</text>
</comment>
<protein>
    <recommendedName>
        <fullName evidence="4">Legume lectin domain-containing protein</fullName>
    </recommendedName>
</protein>
<feature type="chain" id="PRO_5029454728" description="Legume lectin domain-containing protein" evidence="3">
    <location>
        <begin position="21"/>
        <end position="234"/>
    </location>
</feature>
<dbReference type="SUPFAM" id="SSF49899">
    <property type="entry name" value="Concanavalin A-like lectins/glucanases"/>
    <property type="match status" value="1"/>
</dbReference>
<dbReference type="Proteomes" id="UP000541444">
    <property type="component" value="Unassembled WGS sequence"/>
</dbReference>
<dbReference type="Gene3D" id="2.60.120.200">
    <property type="match status" value="1"/>
</dbReference>
<evidence type="ECO:0000313" key="5">
    <source>
        <dbReference type="EMBL" id="KAF6150357.1"/>
    </source>
</evidence>